<dbReference type="GO" id="GO:0008360">
    <property type="term" value="P:regulation of cell shape"/>
    <property type="evidence" value="ECO:0007669"/>
    <property type="project" value="UniProtKB-KW"/>
</dbReference>
<dbReference type="InterPro" id="IPR038063">
    <property type="entry name" value="Transpep_catalytic_dom"/>
</dbReference>
<feature type="domain" description="L,D-TPase catalytic" evidence="6">
    <location>
        <begin position="150"/>
        <end position="268"/>
    </location>
</feature>
<dbReference type="GO" id="GO:0016740">
    <property type="term" value="F:transferase activity"/>
    <property type="evidence" value="ECO:0007669"/>
    <property type="project" value="UniProtKB-KW"/>
</dbReference>
<name>A0A6C7EEA6_ILUCY</name>
<sequence length="296" mass="32296">MVRAERDMSLQELAALHTIPDFVDLWLENDRPDMVYRDDLVDICPANSIDDVDGRLRPLLDEPGVQAALSANVERQQTRLNALFAGYGITDLDVDGVSGPRTGQRLCAARLALGFQPTIDDMTPGSAEQATLFAAESLPTPTSTAVESERWVLIDRTCQIMFIGSQTDTVFVFPTSTGSEGFETRDQDRAEAFRFNPALDNGGWHDSSEFPVGVDNPLNGNLYKPLYFDLGQAIHGANNVPPTPQSKGCARLSVADQETLIAWLGLDTATGETWRKNEMNVTVNVQGEYISAADAA</sequence>
<evidence type="ECO:0000313" key="7">
    <source>
        <dbReference type="EMBL" id="BAN03499.1"/>
    </source>
</evidence>
<dbReference type="UniPathway" id="UPA00219"/>
<evidence type="ECO:0000256" key="3">
    <source>
        <dbReference type="ARBA" id="ARBA00022960"/>
    </source>
</evidence>
<dbReference type="EMBL" id="AP012057">
    <property type="protein sequence ID" value="BAN03499.1"/>
    <property type="molecule type" value="Genomic_DNA"/>
</dbReference>
<dbReference type="SUPFAM" id="SSF141523">
    <property type="entry name" value="L,D-transpeptidase catalytic domain-like"/>
    <property type="match status" value="1"/>
</dbReference>
<keyword evidence="3" id="KW-0133">Cell shape</keyword>
<keyword evidence="8" id="KW-1185">Reference proteome</keyword>
<keyword evidence="5" id="KW-0961">Cell wall biogenesis/degradation</keyword>
<evidence type="ECO:0000259" key="6">
    <source>
        <dbReference type="Pfam" id="PF03734"/>
    </source>
</evidence>
<keyword evidence="4" id="KW-0573">Peptidoglycan synthesis</keyword>
<dbReference type="AlphaFoldDB" id="A0A6C7EEA6"/>
<dbReference type="Proteomes" id="UP000011863">
    <property type="component" value="Chromosome"/>
</dbReference>
<evidence type="ECO:0000256" key="5">
    <source>
        <dbReference type="ARBA" id="ARBA00023316"/>
    </source>
</evidence>
<evidence type="ECO:0000256" key="4">
    <source>
        <dbReference type="ARBA" id="ARBA00022984"/>
    </source>
</evidence>
<dbReference type="Gene3D" id="2.40.440.10">
    <property type="entry name" value="L,D-transpeptidase catalytic domain-like"/>
    <property type="match status" value="1"/>
</dbReference>
<dbReference type="KEGG" id="aym:YM304_31850"/>
<proteinExistence type="predicted"/>
<dbReference type="GO" id="GO:0009252">
    <property type="term" value="P:peptidoglycan biosynthetic process"/>
    <property type="evidence" value="ECO:0007669"/>
    <property type="project" value="UniProtKB-UniPathway"/>
</dbReference>
<organism evidence="7 8">
    <name type="scientific">Ilumatobacter coccineus (strain NBRC 103263 / KCTC 29153 / YM16-304)</name>
    <dbReference type="NCBI Taxonomy" id="1313172"/>
    <lineage>
        <taxon>Bacteria</taxon>
        <taxon>Bacillati</taxon>
        <taxon>Actinomycetota</taxon>
        <taxon>Acidimicrobiia</taxon>
        <taxon>Acidimicrobiales</taxon>
        <taxon>Ilumatobacteraceae</taxon>
        <taxon>Ilumatobacter</taxon>
    </lineage>
</organism>
<gene>
    <name evidence="7" type="ORF">YM304_31850</name>
</gene>
<reference evidence="7 8" key="1">
    <citation type="journal article" date="2013" name="Int. J. Syst. Evol. Microbiol.">
        <title>Ilumatobacter nonamiense sp. nov. and Ilumatobacter coccineum sp. nov., isolated from seashore sand.</title>
        <authorList>
            <person name="Matsumoto A."/>
            <person name="Kasai H."/>
            <person name="Matsuo Y."/>
            <person name="Shizuri Y."/>
            <person name="Ichikawa N."/>
            <person name="Fujita N."/>
            <person name="Omura S."/>
            <person name="Takahashi Y."/>
        </authorList>
    </citation>
    <scope>NUCLEOTIDE SEQUENCE [LARGE SCALE GENOMIC DNA]</scope>
    <source>
        <strain evidence="8">NBRC 103263 / KCTC 29153 / YM16-304</strain>
    </source>
</reference>
<keyword evidence="2" id="KW-0808">Transferase</keyword>
<accession>A0A6C7EEA6</accession>
<dbReference type="Pfam" id="PF03734">
    <property type="entry name" value="YkuD"/>
    <property type="match status" value="1"/>
</dbReference>
<dbReference type="InterPro" id="IPR005490">
    <property type="entry name" value="LD_TPept_cat_dom"/>
</dbReference>
<protein>
    <recommendedName>
        <fullName evidence="6">L,D-TPase catalytic domain-containing protein</fullName>
    </recommendedName>
</protein>
<evidence type="ECO:0000256" key="2">
    <source>
        <dbReference type="ARBA" id="ARBA00022679"/>
    </source>
</evidence>
<dbReference type="GO" id="GO:0071555">
    <property type="term" value="P:cell wall organization"/>
    <property type="evidence" value="ECO:0007669"/>
    <property type="project" value="UniProtKB-KW"/>
</dbReference>
<evidence type="ECO:0000313" key="8">
    <source>
        <dbReference type="Proteomes" id="UP000011863"/>
    </source>
</evidence>
<comment type="pathway">
    <text evidence="1">Cell wall biogenesis; peptidoglycan biosynthesis.</text>
</comment>
<dbReference type="CDD" id="cd16913">
    <property type="entry name" value="YkuD_like"/>
    <property type="match status" value="1"/>
</dbReference>
<evidence type="ECO:0000256" key="1">
    <source>
        <dbReference type="ARBA" id="ARBA00004752"/>
    </source>
</evidence>